<protein>
    <submittedName>
        <fullName evidence="4">Amino acid ABC transporter substrate-binding protein</fullName>
    </submittedName>
</protein>
<feature type="signal peptide" evidence="2">
    <location>
        <begin position="1"/>
        <end position="29"/>
    </location>
</feature>
<evidence type="ECO:0000313" key="4">
    <source>
        <dbReference type="EMBL" id="QJE00143.1"/>
    </source>
</evidence>
<organism evidence="4 5">
    <name type="scientific">Massilia forsythiae</name>
    <dbReference type="NCBI Taxonomy" id="2728020"/>
    <lineage>
        <taxon>Bacteria</taxon>
        <taxon>Pseudomonadati</taxon>
        <taxon>Pseudomonadota</taxon>
        <taxon>Betaproteobacteria</taxon>
        <taxon>Burkholderiales</taxon>
        <taxon>Oxalobacteraceae</taxon>
        <taxon>Telluria group</taxon>
        <taxon>Massilia</taxon>
    </lineage>
</organism>
<dbReference type="InterPro" id="IPR006311">
    <property type="entry name" value="TAT_signal"/>
</dbReference>
<name>A0A7Z2VVC9_9BURK</name>
<dbReference type="Gene3D" id="3.40.190.10">
    <property type="entry name" value="Periplasmic binding protein-like II"/>
    <property type="match status" value="2"/>
</dbReference>
<dbReference type="InterPro" id="IPR001638">
    <property type="entry name" value="Solute-binding_3/MltF_N"/>
</dbReference>
<dbReference type="SUPFAM" id="SSF53850">
    <property type="entry name" value="Periplasmic binding protein-like II"/>
    <property type="match status" value="1"/>
</dbReference>
<evidence type="ECO:0000256" key="1">
    <source>
        <dbReference type="ARBA" id="ARBA00022729"/>
    </source>
</evidence>
<dbReference type="PROSITE" id="PS51318">
    <property type="entry name" value="TAT"/>
    <property type="match status" value="1"/>
</dbReference>
<dbReference type="SMART" id="SM00062">
    <property type="entry name" value="PBPb"/>
    <property type="match status" value="1"/>
</dbReference>
<evidence type="ECO:0000313" key="5">
    <source>
        <dbReference type="Proteomes" id="UP000502415"/>
    </source>
</evidence>
<sequence length="281" mass="30103">MTRFIPTRRRALRACLRLGASIIAGHAAAAVAADAPAADGGLLKVAVYNDLAPFSDKGQGIDADLGAALAARLGVKLALLPFNAGDDLNDDLRNMVWKGHYLGYGPADVMLHVPVDRMLMNANPQVTIFAPYHVETVRLVRSLRSIPVFGGLDDLAGRRIGVEKVSIAAMVMLGEGGGRFRDQVRICDSAVQALARLKAGELDAVLATRSEIESVMRGDPAFALQELAFERLPRAGWAIGMAVRKEQVDLARRLQAALNDLRGSGELQALFAKYGVQVVKP</sequence>
<keyword evidence="1 2" id="KW-0732">Signal</keyword>
<gene>
    <name evidence="4" type="ORF">HH212_08960</name>
</gene>
<proteinExistence type="predicted"/>
<dbReference type="KEGG" id="mfy:HH212_08960"/>
<dbReference type="Proteomes" id="UP000502415">
    <property type="component" value="Chromosome"/>
</dbReference>
<dbReference type="PANTHER" id="PTHR35936:SF17">
    <property type="entry name" value="ARGININE-BINDING EXTRACELLULAR PROTEIN ARTP"/>
    <property type="match status" value="1"/>
</dbReference>
<dbReference type="RefSeq" id="WP_170202176.1">
    <property type="nucleotide sequence ID" value="NZ_CP051685.1"/>
</dbReference>
<feature type="domain" description="Solute-binding protein family 3/N-terminal" evidence="3">
    <location>
        <begin position="42"/>
        <end position="278"/>
    </location>
</feature>
<dbReference type="PANTHER" id="PTHR35936">
    <property type="entry name" value="MEMBRANE-BOUND LYTIC MUREIN TRANSGLYCOSYLASE F"/>
    <property type="match status" value="1"/>
</dbReference>
<feature type="chain" id="PRO_5031258934" evidence="2">
    <location>
        <begin position="30"/>
        <end position="281"/>
    </location>
</feature>
<evidence type="ECO:0000259" key="3">
    <source>
        <dbReference type="SMART" id="SM00062"/>
    </source>
</evidence>
<keyword evidence="5" id="KW-1185">Reference proteome</keyword>
<accession>A0A7Z2VVC9</accession>
<evidence type="ECO:0000256" key="2">
    <source>
        <dbReference type="SAM" id="SignalP"/>
    </source>
</evidence>
<dbReference type="AlphaFoldDB" id="A0A7Z2VVC9"/>
<reference evidence="4 5" key="1">
    <citation type="submission" date="2020-04" db="EMBL/GenBank/DDBJ databases">
        <title>Genome sequencing of novel species.</title>
        <authorList>
            <person name="Heo J."/>
            <person name="Kim S.-J."/>
            <person name="Kim J.-S."/>
            <person name="Hong S.-B."/>
            <person name="Kwon S.-W."/>
        </authorList>
    </citation>
    <scope>NUCLEOTIDE SEQUENCE [LARGE SCALE GENOMIC DNA]</scope>
    <source>
        <strain evidence="4 5">GN2-R2</strain>
    </source>
</reference>
<dbReference type="EMBL" id="CP051685">
    <property type="protein sequence ID" value="QJE00143.1"/>
    <property type="molecule type" value="Genomic_DNA"/>
</dbReference>